<evidence type="ECO:0000259" key="2">
    <source>
        <dbReference type="Pfam" id="PF17109"/>
    </source>
</evidence>
<gene>
    <name evidence="4" type="ORF">B0T14DRAFT_567693</name>
</gene>
<dbReference type="Pfam" id="PF17109">
    <property type="entry name" value="Goodbye"/>
    <property type="match status" value="1"/>
</dbReference>
<dbReference type="InterPro" id="IPR027417">
    <property type="entry name" value="P-loop_NTPase"/>
</dbReference>
<evidence type="ECO:0000313" key="4">
    <source>
        <dbReference type="EMBL" id="KAK0620979.1"/>
    </source>
</evidence>
<organism evidence="4 5">
    <name type="scientific">Immersiella caudata</name>
    <dbReference type="NCBI Taxonomy" id="314043"/>
    <lineage>
        <taxon>Eukaryota</taxon>
        <taxon>Fungi</taxon>
        <taxon>Dikarya</taxon>
        <taxon>Ascomycota</taxon>
        <taxon>Pezizomycotina</taxon>
        <taxon>Sordariomycetes</taxon>
        <taxon>Sordariomycetidae</taxon>
        <taxon>Sordariales</taxon>
        <taxon>Lasiosphaeriaceae</taxon>
        <taxon>Immersiella</taxon>
    </lineage>
</organism>
<proteinExistence type="predicted"/>
<reference evidence="4" key="1">
    <citation type="submission" date="2023-06" db="EMBL/GenBank/DDBJ databases">
        <title>Genome-scale phylogeny and comparative genomics of the fungal order Sordariales.</title>
        <authorList>
            <consortium name="Lawrence Berkeley National Laboratory"/>
            <person name="Hensen N."/>
            <person name="Bonometti L."/>
            <person name="Westerberg I."/>
            <person name="Brannstrom I.O."/>
            <person name="Guillou S."/>
            <person name="Cros-Aarteil S."/>
            <person name="Calhoun S."/>
            <person name="Haridas S."/>
            <person name="Kuo A."/>
            <person name="Mondo S."/>
            <person name="Pangilinan J."/>
            <person name="Riley R."/>
            <person name="Labutti K."/>
            <person name="Andreopoulos B."/>
            <person name="Lipzen A."/>
            <person name="Chen C."/>
            <person name="Yanf M."/>
            <person name="Daum C."/>
            <person name="Ng V."/>
            <person name="Clum A."/>
            <person name="Steindorff A."/>
            <person name="Ohm R."/>
            <person name="Martin F."/>
            <person name="Silar P."/>
            <person name="Natvig D."/>
            <person name="Lalanne C."/>
            <person name="Gautier V."/>
            <person name="Ament-Velasquez S.L."/>
            <person name="Kruys A."/>
            <person name="Hutchinson M.I."/>
            <person name="Powell A.J."/>
            <person name="Barry K."/>
            <person name="Miller A.N."/>
            <person name="Grigoriev I.V."/>
            <person name="Debuchy R."/>
            <person name="Gladieux P."/>
            <person name="Thoren M.H."/>
            <person name="Johannesson H."/>
        </authorList>
    </citation>
    <scope>NUCLEOTIDE SEQUENCE</scope>
    <source>
        <strain evidence="4">CBS 606.72</strain>
    </source>
</reference>
<name>A0AA39WSW0_9PEZI</name>
<dbReference type="PANTHER" id="PTHR10039:SF17">
    <property type="entry name" value="FUNGAL STAND N-TERMINAL GOODBYE DOMAIN-CONTAINING PROTEIN-RELATED"/>
    <property type="match status" value="1"/>
</dbReference>
<evidence type="ECO:0000313" key="5">
    <source>
        <dbReference type="Proteomes" id="UP001175000"/>
    </source>
</evidence>
<comment type="caution">
    <text evidence="4">The sequence shown here is derived from an EMBL/GenBank/DDBJ whole genome shotgun (WGS) entry which is preliminary data.</text>
</comment>
<dbReference type="Proteomes" id="UP001175000">
    <property type="component" value="Unassembled WGS sequence"/>
</dbReference>
<dbReference type="Pfam" id="PF24883">
    <property type="entry name" value="NPHP3_N"/>
    <property type="match status" value="1"/>
</dbReference>
<dbReference type="InterPro" id="IPR056884">
    <property type="entry name" value="NPHP3-like_N"/>
</dbReference>
<evidence type="ECO:0008006" key="6">
    <source>
        <dbReference type="Google" id="ProtNLM"/>
    </source>
</evidence>
<evidence type="ECO:0000256" key="1">
    <source>
        <dbReference type="ARBA" id="ARBA00022737"/>
    </source>
</evidence>
<dbReference type="EMBL" id="JAULSU010000004">
    <property type="protein sequence ID" value="KAK0620979.1"/>
    <property type="molecule type" value="Genomic_DNA"/>
</dbReference>
<dbReference type="PANTHER" id="PTHR10039">
    <property type="entry name" value="AMELOGENIN"/>
    <property type="match status" value="1"/>
</dbReference>
<keyword evidence="1" id="KW-0677">Repeat</keyword>
<sequence length="1570" mass="176173">MAAMHQTLAEMWRDAQLRFSDLTGADLVSHAGLGDIQRLVEARLGEMEEKSSGHVRKRKDVGLNILSCIKMLGGIAAKGASMAIEPTDLCFSAISLLLDIPQKIRDFHELIEEVFVEILSALSQFKIYVRIDLLDKIDGDLKMSIHRVLISFVDICAKCINVSKSGRWERFKGHAKRVLCEDKGLEDELKKLKNLVRGQQYVQNAVSLEAVLGNKERLVEVLAKLSQTEVKMTAVETGVEILVEAEGTRRQDASKRQQLMHIRKCLGISKHATEGSRSMHEDRVRRFIPGTGQWLESCEPYMPWSNRRSECAASMLFLSGPPSVGKSFTVSAMIERLMSEKTHSGDPDRSIIAYYFFTTPTGKRDDESRPVATAFSWICLQLAERDAAYAKAVYEMLSQPGTESLVKSADSLTLWRTLRLGAPARGATHYVLLDGVDNLPKSSLDQLRDVFRELPGAGSSGNHSKIRVLVSGDSETFDPDMQQKGWAVIDMRQQLAEDMRKYVRHELDALFPDRRLAKQKQDIEDRLLSQPSYTFRSILNALDNVRKLVESSGAVEELDQILANSSRDPKDIAKEEMEKLEEQLNARQISLLNELLAWVVCGRESFSVEQLEAALFLRFKETILEGVDKFIEKRLRKVFITNPSGRILLADGIKEVVVKEREVPRTMADRPLISLDIKIANADLETVQRFLWDLTRHSTLENFSFRADTMVASKQSPKGHIRANEIDAHLAIVKSTIAFLREPKDAKTQAIGSYLMQCFPQHLEALRNATGLDSIGADDKKMITKCVFDLFDDVEIIKKHWDACSKVTWFKDQAQLAIFLSWLQDSAATSSFSRNDRIWLNEVAQSTNPGRALLTPVMCMVARLWLRGRVGPAITCAQWITGSLRLGAKEASVSPSNGVLGKESSNIANKPDDTRAVVGELGEGQIKILPSESSAIAVSKAENWCRIVLGLKQEDQDSVWHERLADTYVSLGLHVRACEEYIAAQALPNPSFTAFLRMASSLWSRGRISEANSMLENALKKPEISKTLTEKEVISSYSYIAEGYARLWRPEQAISACKMALELQPDDGHCRCLLFTYYTKFKRDQDAQELLVAAAKHMCECTTTGRSRSQLAALLDSLVGVEHYRGTLTVAYILGVASNAGFFDTLLHDLETAIDAARIQSRHYERAALLLYHGIARFYRYRYDPSAGTADADIARALSLWKESFLLAQQYMLQRKCAMTEVCKQVSLFQSCYHFDQLMNKTKSQNLRVNYEPQDHLAKLEDLVKTDNKRLDCGCCGSFSPAEAYLASYHAAQGNTTKARETLATEMNRVLGMLSDGNGRNDLMALSLLYSILLHAGDMDNAVAAVCLMTFSTVPARSVKDILRELTLGSRRDVPTEEETKSVMDITSLCEEQLQATPEDDTLKHIKKVHAKISKLIETSPNNKYYPPTRDTLTAVEEAIASGTYYTCDNCQVTWDFEHTLYACRYCFDVAFCQTCLDALKGKGHEGTSRQQQTALFCGPNHDWLEMPRWNAKRWAEAFRKMARVPRAKGNQGDGPDGEGYELLGASAWLSRVVTDWGLKDEEWDFGPTQ</sequence>
<dbReference type="SUPFAM" id="SSF52540">
    <property type="entry name" value="P-loop containing nucleoside triphosphate hydrolases"/>
    <property type="match status" value="1"/>
</dbReference>
<dbReference type="InterPro" id="IPR011990">
    <property type="entry name" value="TPR-like_helical_dom_sf"/>
</dbReference>
<accession>A0AA39WSW0</accession>
<feature type="domain" description="Fungal STAND N-terminal Goodbye" evidence="2">
    <location>
        <begin position="12"/>
        <end position="128"/>
    </location>
</feature>
<evidence type="ECO:0000259" key="3">
    <source>
        <dbReference type="Pfam" id="PF24883"/>
    </source>
</evidence>
<dbReference type="Gene3D" id="3.40.50.300">
    <property type="entry name" value="P-loop containing nucleotide triphosphate hydrolases"/>
    <property type="match status" value="1"/>
</dbReference>
<dbReference type="InterPro" id="IPR031350">
    <property type="entry name" value="Goodbye_dom"/>
</dbReference>
<dbReference type="SUPFAM" id="SSF48452">
    <property type="entry name" value="TPR-like"/>
    <property type="match status" value="1"/>
</dbReference>
<feature type="domain" description="Nephrocystin 3-like N-terminal" evidence="3">
    <location>
        <begin position="290"/>
        <end position="471"/>
    </location>
</feature>
<protein>
    <recommendedName>
        <fullName evidence="6">Fungal STAND N-terminal Goodbye domain-containing protein</fullName>
    </recommendedName>
</protein>
<dbReference type="Gene3D" id="1.25.40.10">
    <property type="entry name" value="Tetratricopeptide repeat domain"/>
    <property type="match status" value="1"/>
</dbReference>
<keyword evidence="5" id="KW-1185">Reference proteome</keyword>